<feature type="transmembrane region" description="Helical" evidence="9">
    <location>
        <begin position="62"/>
        <end position="81"/>
    </location>
</feature>
<evidence type="ECO:0000256" key="8">
    <source>
        <dbReference type="SAM" id="MobiDB-lite"/>
    </source>
</evidence>
<evidence type="ECO:0000256" key="9">
    <source>
        <dbReference type="SAM" id="Phobius"/>
    </source>
</evidence>
<dbReference type="PRINTS" id="PR01036">
    <property type="entry name" value="TCRTETB"/>
</dbReference>
<reference evidence="11 12" key="1">
    <citation type="submission" date="2019-05" db="EMBL/GenBank/DDBJ databases">
        <title>Comparative genomics and metabolomics analyses of clavulanic acid producing Streptomyces species provides insight into specialized metabolism and evolution of beta-lactam biosynthetic gene clusters.</title>
        <authorList>
            <person name="Moore M.A."/>
            <person name="Cruz-Morales P."/>
            <person name="Barona Gomez F."/>
            <person name="Kapil T."/>
        </authorList>
    </citation>
    <scope>NUCLEOTIDE SEQUENCE [LARGE SCALE GENOMIC DNA]</scope>
    <source>
        <strain evidence="11 12">NRRL 5741</strain>
    </source>
</reference>
<keyword evidence="2" id="KW-0813">Transport</keyword>
<comment type="subcellular location">
    <subcellularLocation>
        <location evidence="1">Cell membrane</location>
        <topology evidence="1">Multi-pass membrane protein</topology>
    </subcellularLocation>
</comment>
<feature type="transmembrane region" description="Helical" evidence="9">
    <location>
        <begin position="292"/>
        <end position="310"/>
    </location>
</feature>
<feature type="compositionally biased region" description="Low complexity" evidence="8">
    <location>
        <begin position="488"/>
        <end position="506"/>
    </location>
</feature>
<keyword evidence="4 9" id="KW-0812">Transmembrane</keyword>
<evidence type="ECO:0000256" key="2">
    <source>
        <dbReference type="ARBA" id="ARBA00022448"/>
    </source>
</evidence>
<dbReference type="Proteomes" id="UP000419138">
    <property type="component" value="Unassembled WGS sequence"/>
</dbReference>
<keyword evidence="7" id="KW-0046">Antibiotic resistance</keyword>
<dbReference type="InterPro" id="IPR004638">
    <property type="entry name" value="EmrB-like"/>
</dbReference>
<feature type="domain" description="Major facilitator superfamily (MFS) profile" evidence="10">
    <location>
        <begin position="1"/>
        <end position="480"/>
    </location>
</feature>
<dbReference type="InterPro" id="IPR020846">
    <property type="entry name" value="MFS_dom"/>
</dbReference>
<dbReference type="GO" id="GO:0046677">
    <property type="term" value="P:response to antibiotic"/>
    <property type="evidence" value="ECO:0007669"/>
    <property type="project" value="UniProtKB-KW"/>
</dbReference>
<feature type="transmembrane region" description="Helical" evidence="9">
    <location>
        <begin position="255"/>
        <end position="280"/>
    </location>
</feature>
<dbReference type="GO" id="GO:0005886">
    <property type="term" value="C:plasma membrane"/>
    <property type="evidence" value="ECO:0007669"/>
    <property type="project" value="UniProtKB-SubCell"/>
</dbReference>
<dbReference type="CDD" id="cd17321">
    <property type="entry name" value="MFS_MMR_MDR_like"/>
    <property type="match status" value="1"/>
</dbReference>
<name>A0A646K9E6_STRJU</name>
<gene>
    <name evidence="11" type="ORF">FF041_00275</name>
</gene>
<feature type="transmembrane region" description="Helical" evidence="9">
    <location>
        <begin position="397"/>
        <end position="414"/>
    </location>
</feature>
<dbReference type="AlphaFoldDB" id="A0A646K9E6"/>
<evidence type="ECO:0000313" key="12">
    <source>
        <dbReference type="Proteomes" id="UP000419138"/>
    </source>
</evidence>
<dbReference type="NCBIfam" id="TIGR00711">
    <property type="entry name" value="efflux_EmrB"/>
    <property type="match status" value="1"/>
</dbReference>
<dbReference type="PROSITE" id="PS50850">
    <property type="entry name" value="MFS"/>
    <property type="match status" value="1"/>
</dbReference>
<keyword evidence="12" id="KW-1185">Reference proteome</keyword>
<accession>A0A646K9E6</accession>
<feature type="transmembrane region" description="Helical" evidence="9">
    <location>
        <begin position="214"/>
        <end position="234"/>
    </location>
</feature>
<feature type="transmembrane region" description="Helical" evidence="9">
    <location>
        <begin position="31"/>
        <end position="50"/>
    </location>
</feature>
<feature type="transmembrane region" description="Helical" evidence="9">
    <location>
        <begin position="154"/>
        <end position="173"/>
    </location>
</feature>
<evidence type="ECO:0000259" key="10">
    <source>
        <dbReference type="PROSITE" id="PS50850"/>
    </source>
</evidence>
<dbReference type="InterPro" id="IPR036259">
    <property type="entry name" value="MFS_trans_sf"/>
</dbReference>
<keyword evidence="6 9" id="KW-0472">Membrane</keyword>
<feature type="transmembrane region" description="Helical" evidence="9">
    <location>
        <begin position="120"/>
        <end position="142"/>
    </location>
</feature>
<dbReference type="Gene3D" id="1.20.1720.10">
    <property type="entry name" value="Multidrug resistance protein D"/>
    <property type="match status" value="2"/>
</dbReference>
<evidence type="ECO:0000256" key="7">
    <source>
        <dbReference type="ARBA" id="ARBA00023251"/>
    </source>
</evidence>
<feature type="transmembrane region" description="Helical" evidence="9">
    <location>
        <begin position="351"/>
        <end position="376"/>
    </location>
</feature>
<proteinExistence type="predicted"/>
<dbReference type="PANTHER" id="PTHR42718">
    <property type="entry name" value="MAJOR FACILITATOR SUPERFAMILY MULTIDRUG TRANSPORTER MFSC"/>
    <property type="match status" value="1"/>
</dbReference>
<evidence type="ECO:0000313" key="11">
    <source>
        <dbReference type="EMBL" id="MQS98689.1"/>
    </source>
</evidence>
<evidence type="ECO:0000256" key="4">
    <source>
        <dbReference type="ARBA" id="ARBA00022692"/>
    </source>
</evidence>
<dbReference type="EMBL" id="VCLA01000002">
    <property type="protein sequence ID" value="MQS98689.1"/>
    <property type="molecule type" value="Genomic_DNA"/>
</dbReference>
<evidence type="ECO:0000256" key="5">
    <source>
        <dbReference type="ARBA" id="ARBA00022989"/>
    </source>
</evidence>
<keyword evidence="3" id="KW-1003">Cell membrane</keyword>
<feature type="region of interest" description="Disordered" evidence="8">
    <location>
        <begin position="485"/>
        <end position="515"/>
    </location>
</feature>
<feature type="transmembrane region" description="Helical" evidence="9">
    <location>
        <begin position="185"/>
        <end position="202"/>
    </location>
</feature>
<dbReference type="OrthoDB" id="783189at2"/>
<feature type="transmembrane region" description="Helical" evidence="9">
    <location>
        <begin position="322"/>
        <end position="339"/>
    </location>
</feature>
<dbReference type="GO" id="GO:0022857">
    <property type="term" value="F:transmembrane transporter activity"/>
    <property type="evidence" value="ECO:0007669"/>
    <property type="project" value="InterPro"/>
</dbReference>
<evidence type="ECO:0000256" key="6">
    <source>
        <dbReference type="ARBA" id="ARBA00023136"/>
    </source>
</evidence>
<dbReference type="SUPFAM" id="SSF103473">
    <property type="entry name" value="MFS general substrate transporter"/>
    <property type="match status" value="1"/>
</dbReference>
<organism evidence="11 12">
    <name type="scientific">Streptomyces jumonjinensis</name>
    <dbReference type="NCBI Taxonomy" id="1945"/>
    <lineage>
        <taxon>Bacteria</taxon>
        <taxon>Bacillati</taxon>
        <taxon>Actinomycetota</taxon>
        <taxon>Actinomycetes</taxon>
        <taxon>Kitasatosporales</taxon>
        <taxon>Streptomycetaceae</taxon>
        <taxon>Streptomyces</taxon>
    </lineage>
</organism>
<feature type="transmembrane region" description="Helical" evidence="9">
    <location>
        <begin position="87"/>
        <end position="108"/>
    </location>
</feature>
<sequence>MTAAFMDLVDVTIVNIAIPSIENDLDASFGAIQWITAGYALAFAAGLITGGRLGDIYGRKRLFLIGITGFTLASALCGFAMSAEMLVASRLLQGAMAAMMVPQVLAIVHTTFPAHERGKVFGLFGAVVGLGAVSGPLLGALLTEWNLFGLEWRPIFLINLPVGIAGLILGRMYITESRAPKALRLDLVGVVLVTSALLMLIYPLTRGRELGWPLWGHLLMAGSPLVLAAFVAYERYKTRKDGSPLVELSLFRVKSFAAGIAVQLTFGVVMGVFFLVWTLYMQIGLGWSALRAGLTGVPFSIAVSVAAGVSVQKLVPRFGRKVLQAGALTMVAGMLLYIWEADRYGTGIGSWQMAVPLVVMGLGMGLIVAPLTDAILSEVPREHAGSASGLISTVQQTGTALGLGLVSVVFFGSMDDSIGDGFSEHSAGDAAGAAGGSAMEQGLIREMIGNAFSHAFRNSLWWVVAVLGAIFLLMFALPARPKQHLEGADAGAGTDSDGAADGNAAVNDREPTLTH</sequence>
<dbReference type="PANTHER" id="PTHR42718:SF39">
    <property type="entry name" value="ACTINORHODIN TRANSPORTER-RELATED"/>
    <property type="match status" value="1"/>
</dbReference>
<dbReference type="InterPro" id="IPR011701">
    <property type="entry name" value="MFS"/>
</dbReference>
<evidence type="ECO:0000256" key="3">
    <source>
        <dbReference type="ARBA" id="ARBA00022475"/>
    </source>
</evidence>
<protein>
    <submittedName>
        <fullName evidence="11">MFS transporter</fullName>
    </submittedName>
</protein>
<dbReference type="Pfam" id="PF07690">
    <property type="entry name" value="MFS_1"/>
    <property type="match status" value="1"/>
</dbReference>
<feature type="transmembrane region" description="Helical" evidence="9">
    <location>
        <begin position="459"/>
        <end position="477"/>
    </location>
</feature>
<evidence type="ECO:0000256" key="1">
    <source>
        <dbReference type="ARBA" id="ARBA00004651"/>
    </source>
</evidence>
<keyword evidence="5 9" id="KW-1133">Transmembrane helix</keyword>
<comment type="caution">
    <text evidence="11">The sequence shown here is derived from an EMBL/GenBank/DDBJ whole genome shotgun (WGS) entry which is preliminary data.</text>
</comment>